<accession>A0A448WRN9</accession>
<reference evidence="2" key="1">
    <citation type="submission" date="2018-11" db="EMBL/GenBank/DDBJ databases">
        <authorList>
            <consortium name="Pathogen Informatics"/>
        </authorList>
    </citation>
    <scope>NUCLEOTIDE SEQUENCE</scope>
</reference>
<evidence type="ECO:0000256" key="1">
    <source>
        <dbReference type="SAM" id="MobiDB-lite"/>
    </source>
</evidence>
<proteinExistence type="predicted"/>
<protein>
    <submittedName>
        <fullName evidence="2">Uncharacterized protein</fullName>
    </submittedName>
</protein>
<gene>
    <name evidence="2" type="ORF">PXEA_LOCUS11972</name>
</gene>
<evidence type="ECO:0000313" key="3">
    <source>
        <dbReference type="Proteomes" id="UP000784294"/>
    </source>
</evidence>
<dbReference type="Proteomes" id="UP000784294">
    <property type="component" value="Unassembled WGS sequence"/>
</dbReference>
<dbReference type="AlphaFoldDB" id="A0A448WRN9"/>
<organism evidence="2 3">
    <name type="scientific">Protopolystoma xenopodis</name>
    <dbReference type="NCBI Taxonomy" id="117903"/>
    <lineage>
        <taxon>Eukaryota</taxon>
        <taxon>Metazoa</taxon>
        <taxon>Spiralia</taxon>
        <taxon>Lophotrochozoa</taxon>
        <taxon>Platyhelminthes</taxon>
        <taxon>Monogenea</taxon>
        <taxon>Polyopisthocotylea</taxon>
        <taxon>Polystomatidea</taxon>
        <taxon>Polystomatidae</taxon>
        <taxon>Protopolystoma</taxon>
    </lineage>
</organism>
<sequence>MRLSSSWSSRSSQSTSPSPIACACPPQTAMRHTLLLHLVATASRPASNGLLSYLSSNPAKSHNSRNKVAELASSGRGEKATMFAYSEDICSARFGIRPNLTLRPLLQPT</sequence>
<comment type="caution">
    <text evidence="2">The sequence shown here is derived from an EMBL/GenBank/DDBJ whole genome shotgun (WGS) entry which is preliminary data.</text>
</comment>
<keyword evidence="3" id="KW-1185">Reference proteome</keyword>
<dbReference type="EMBL" id="CAAALY010037416">
    <property type="protein sequence ID" value="VEL18532.1"/>
    <property type="molecule type" value="Genomic_DNA"/>
</dbReference>
<name>A0A448WRN9_9PLAT</name>
<dbReference type="PROSITE" id="PS51257">
    <property type="entry name" value="PROKAR_LIPOPROTEIN"/>
    <property type="match status" value="1"/>
</dbReference>
<feature type="region of interest" description="Disordered" evidence="1">
    <location>
        <begin position="1"/>
        <end position="21"/>
    </location>
</feature>
<feature type="compositionally biased region" description="Low complexity" evidence="1">
    <location>
        <begin position="1"/>
        <end position="18"/>
    </location>
</feature>
<evidence type="ECO:0000313" key="2">
    <source>
        <dbReference type="EMBL" id="VEL18532.1"/>
    </source>
</evidence>